<sequence length="287" mass="31492">MPMGKLNKGKLIIPLVLSVVIGASGCSSDPKTSSIDQTKNSPAQAQDEILSQAIQSKKWPEKLSLTSPSKLAAPFQPISEKLLKTSNFPIFLPTYFPSPNVKDMKWSLNLKTEKNNFTIEIGKDLPPRKGVAYEAGTLSGNVRQPDESPLEKQFESENIGISSINLPNGIKGKEFLADGYPNVIGSNAITWKTDKWSFFVTASPGNGSGSTVDYAHQIVNALGKNDQGLLALPGKLSFIYTGANHPLTEIYWKVNDFTWYCFNWSGDTKEAIQIWRSMAYIGGENVK</sequence>
<reference evidence="1 2" key="1">
    <citation type="submission" date="2012-01" db="EMBL/GenBank/DDBJ databases">
        <title>Complete sequence of Desulfotomaculum gibsoniae DSM 7213.</title>
        <authorList>
            <consortium name="US DOE Joint Genome Institute"/>
            <person name="Lucas S."/>
            <person name="Han J."/>
            <person name="Lapidus A."/>
            <person name="Cheng J.-F."/>
            <person name="Goodwin L."/>
            <person name="Pitluck S."/>
            <person name="Peters L."/>
            <person name="Ovchinnikova G."/>
            <person name="Teshima H."/>
            <person name="Detter J.C."/>
            <person name="Han C."/>
            <person name="Tapia R."/>
            <person name="Land M."/>
            <person name="Hauser L."/>
            <person name="Kyrpides N."/>
            <person name="Ivanova N."/>
            <person name="Pagani I."/>
            <person name="Parshina S."/>
            <person name="Plugge C."/>
            <person name="Muyzer G."/>
            <person name="Kuever J."/>
            <person name="Ivanova A."/>
            <person name="Nazina T."/>
            <person name="Klenk H.-P."/>
            <person name="Brambilla E."/>
            <person name="Spring S."/>
            <person name="Stams A.F."/>
            <person name="Woyke T."/>
        </authorList>
    </citation>
    <scope>NUCLEOTIDE SEQUENCE [LARGE SCALE GENOMIC DNA]</scope>
    <source>
        <strain evidence="1 2">DSM 7213</strain>
    </source>
</reference>
<proteinExistence type="predicted"/>
<dbReference type="Proteomes" id="UP000013520">
    <property type="component" value="Chromosome"/>
</dbReference>
<dbReference type="RefSeq" id="WP_006524776.1">
    <property type="nucleotide sequence ID" value="NC_021184.1"/>
</dbReference>
<organism evidence="1 2">
    <name type="scientific">Desulfoscipio gibsoniae DSM 7213</name>
    <dbReference type="NCBI Taxonomy" id="767817"/>
    <lineage>
        <taxon>Bacteria</taxon>
        <taxon>Bacillati</taxon>
        <taxon>Bacillota</taxon>
        <taxon>Clostridia</taxon>
        <taxon>Eubacteriales</taxon>
        <taxon>Desulfallaceae</taxon>
        <taxon>Desulfoscipio</taxon>
    </lineage>
</organism>
<name>R4KHP0_9FIRM</name>
<evidence type="ECO:0000313" key="2">
    <source>
        <dbReference type="Proteomes" id="UP000013520"/>
    </source>
</evidence>
<dbReference type="OrthoDB" id="1797336at2"/>
<dbReference type="PROSITE" id="PS51257">
    <property type="entry name" value="PROKAR_LIPOPROTEIN"/>
    <property type="match status" value="1"/>
</dbReference>
<keyword evidence="2" id="KW-1185">Reference proteome</keyword>
<dbReference type="KEGG" id="dgi:Desgi_0434"/>
<protein>
    <recommendedName>
        <fullName evidence="3">Lipoprotein</fullName>
    </recommendedName>
</protein>
<dbReference type="HOGENOM" id="CLU_968832_0_0_9"/>
<evidence type="ECO:0008006" key="3">
    <source>
        <dbReference type="Google" id="ProtNLM"/>
    </source>
</evidence>
<evidence type="ECO:0000313" key="1">
    <source>
        <dbReference type="EMBL" id="AGL00010.1"/>
    </source>
</evidence>
<accession>R4KHP0</accession>
<dbReference type="EMBL" id="CP003273">
    <property type="protein sequence ID" value="AGL00010.1"/>
    <property type="molecule type" value="Genomic_DNA"/>
</dbReference>
<gene>
    <name evidence="1" type="ORF">Desgi_0434</name>
</gene>
<dbReference type="AlphaFoldDB" id="R4KHP0"/>